<dbReference type="HOGENOM" id="CLU_012494_6_2_1"/>
<dbReference type="PANTHER" id="PTHR23024:SF24">
    <property type="entry name" value="ALPHA_BETA HYDROLASE FOLD-3 DOMAIN-CONTAINING PROTEIN"/>
    <property type="match status" value="1"/>
</dbReference>
<reference evidence="2 3" key="1">
    <citation type="submission" date="2014-06" db="EMBL/GenBank/DDBJ databases">
        <title>Evolutionary Origins and Diversification of the Mycorrhizal Mutualists.</title>
        <authorList>
            <consortium name="DOE Joint Genome Institute"/>
            <consortium name="Mycorrhizal Genomics Consortium"/>
            <person name="Kohler A."/>
            <person name="Kuo A."/>
            <person name="Nagy L.G."/>
            <person name="Floudas D."/>
            <person name="Copeland A."/>
            <person name="Barry K.W."/>
            <person name="Cichocki N."/>
            <person name="Veneault-Fourrey C."/>
            <person name="LaButti K."/>
            <person name="Lindquist E.A."/>
            <person name="Lipzen A."/>
            <person name="Lundell T."/>
            <person name="Morin E."/>
            <person name="Murat C."/>
            <person name="Riley R."/>
            <person name="Ohm R."/>
            <person name="Sun H."/>
            <person name="Tunlid A."/>
            <person name="Henrissat B."/>
            <person name="Grigoriev I.V."/>
            <person name="Hibbett D.S."/>
            <person name="Martin F."/>
        </authorList>
    </citation>
    <scope>NUCLEOTIDE SEQUENCE [LARGE SCALE GENOMIC DNA]</scope>
    <source>
        <strain evidence="2 3">SS14</strain>
    </source>
</reference>
<dbReference type="OrthoDB" id="408631at2759"/>
<proteinExistence type="predicted"/>
<sequence>MSGSDPVDPYHNAIKPQFEARLSREYVALYNKHIRGNKLAHEFAIEEVRKNPIIIGFGVEQGPDIGKIEDIQIPVDGGEITLRIYRPTEAQATISAQGERLPPVHINFHGGGWVLGEIGNDESWIRRAIAATGCVVVDVGYRLAPEYPLPVAIDDSWISLQYVASHGEELGVDVKRISIGGWSAGGHISAVLSHRARDRGLSGNIVFALLAIPVCDAAALGTDLKVRPGTPFFAIFASPLILNTPCP</sequence>
<dbReference type="EMBL" id="KN837350">
    <property type="protein sequence ID" value="KIJ26995.1"/>
    <property type="molecule type" value="Genomic_DNA"/>
</dbReference>
<dbReference type="Pfam" id="PF07859">
    <property type="entry name" value="Abhydrolase_3"/>
    <property type="match status" value="1"/>
</dbReference>
<dbReference type="InterPro" id="IPR013094">
    <property type="entry name" value="AB_hydrolase_3"/>
</dbReference>
<dbReference type="InterPro" id="IPR029058">
    <property type="entry name" value="AB_hydrolase_fold"/>
</dbReference>
<dbReference type="AlphaFoldDB" id="A0A0C9UNY4"/>
<organism evidence="2 3">
    <name type="scientific">Sphaerobolus stellatus (strain SS14)</name>
    <dbReference type="NCBI Taxonomy" id="990650"/>
    <lineage>
        <taxon>Eukaryota</taxon>
        <taxon>Fungi</taxon>
        <taxon>Dikarya</taxon>
        <taxon>Basidiomycota</taxon>
        <taxon>Agaricomycotina</taxon>
        <taxon>Agaricomycetes</taxon>
        <taxon>Phallomycetidae</taxon>
        <taxon>Geastrales</taxon>
        <taxon>Sphaerobolaceae</taxon>
        <taxon>Sphaerobolus</taxon>
    </lineage>
</organism>
<dbReference type="InterPro" id="IPR050466">
    <property type="entry name" value="Carboxylest/Gibb_receptor"/>
</dbReference>
<keyword evidence="3" id="KW-1185">Reference proteome</keyword>
<dbReference type="SUPFAM" id="SSF53474">
    <property type="entry name" value="alpha/beta-Hydrolases"/>
    <property type="match status" value="1"/>
</dbReference>
<accession>A0A0C9UNY4</accession>
<dbReference type="GO" id="GO:0016787">
    <property type="term" value="F:hydrolase activity"/>
    <property type="evidence" value="ECO:0007669"/>
    <property type="project" value="InterPro"/>
</dbReference>
<feature type="domain" description="Alpha/beta hydrolase fold-3" evidence="1">
    <location>
        <begin position="106"/>
        <end position="217"/>
    </location>
</feature>
<evidence type="ECO:0000313" key="2">
    <source>
        <dbReference type="EMBL" id="KIJ26995.1"/>
    </source>
</evidence>
<evidence type="ECO:0000259" key="1">
    <source>
        <dbReference type="Pfam" id="PF07859"/>
    </source>
</evidence>
<gene>
    <name evidence="2" type="ORF">M422DRAFT_785071</name>
</gene>
<dbReference type="PANTHER" id="PTHR23024">
    <property type="entry name" value="ARYLACETAMIDE DEACETYLASE"/>
    <property type="match status" value="1"/>
</dbReference>
<dbReference type="Proteomes" id="UP000054279">
    <property type="component" value="Unassembled WGS sequence"/>
</dbReference>
<evidence type="ECO:0000313" key="3">
    <source>
        <dbReference type="Proteomes" id="UP000054279"/>
    </source>
</evidence>
<dbReference type="Gene3D" id="3.40.50.1820">
    <property type="entry name" value="alpha/beta hydrolase"/>
    <property type="match status" value="1"/>
</dbReference>
<name>A0A0C9UNY4_SPHS4</name>
<protein>
    <recommendedName>
        <fullName evidence="1">Alpha/beta hydrolase fold-3 domain-containing protein</fullName>
    </recommendedName>
</protein>